<name>A0A367EBJ5_9ACTN</name>
<evidence type="ECO:0000256" key="6">
    <source>
        <dbReference type="ARBA" id="ARBA00023136"/>
    </source>
</evidence>
<reference evidence="10 11" key="1">
    <citation type="submission" date="2018-06" db="EMBL/GenBank/DDBJ databases">
        <title>Streptomyces reniochalinae sp. nov. and Streptomyces diacarnus sp. nov. from marine sponges.</title>
        <authorList>
            <person name="Li L."/>
        </authorList>
    </citation>
    <scope>NUCLEOTIDE SEQUENCE [LARGE SCALE GENOMIC DNA]</scope>
    <source>
        <strain evidence="10 11">LHW50302</strain>
    </source>
</reference>
<dbReference type="EMBL" id="QOIM01000041">
    <property type="protein sequence ID" value="RCG15401.1"/>
    <property type="molecule type" value="Genomic_DNA"/>
</dbReference>
<dbReference type="PANTHER" id="PTHR30353">
    <property type="entry name" value="INNER MEMBRANE PROTEIN DEDA-RELATED"/>
    <property type="match status" value="1"/>
</dbReference>
<comment type="similarity">
    <text evidence="2 7">Belongs to the DedA family.</text>
</comment>
<keyword evidence="11" id="KW-1185">Reference proteome</keyword>
<keyword evidence="6 7" id="KW-0472">Membrane</keyword>
<feature type="transmembrane region" description="Helical" evidence="7">
    <location>
        <begin position="144"/>
        <end position="164"/>
    </location>
</feature>
<evidence type="ECO:0000256" key="1">
    <source>
        <dbReference type="ARBA" id="ARBA00004651"/>
    </source>
</evidence>
<dbReference type="AlphaFoldDB" id="A0A367EBJ5"/>
<evidence type="ECO:0000259" key="9">
    <source>
        <dbReference type="Pfam" id="PF09335"/>
    </source>
</evidence>
<evidence type="ECO:0000256" key="7">
    <source>
        <dbReference type="RuleBase" id="RU367016"/>
    </source>
</evidence>
<feature type="transmembrane region" description="Helical" evidence="7">
    <location>
        <begin position="56"/>
        <end position="74"/>
    </location>
</feature>
<dbReference type="Proteomes" id="UP000253507">
    <property type="component" value="Unassembled WGS sequence"/>
</dbReference>
<proteinExistence type="inferred from homology"/>
<evidence type="ECO:0000256" key="4">
    <source>
        <dbReference type="ARBA" id="ARBA00022692"/>
    </source>
</evidence>
<feature type="domain" description="VTT" evidence="9">
    <location>
        <begin position="36"/>
        <end position="161"/>
    </location>
</feature>
<dbReference type="RefSeq" id="WP_114017927.1">
    <property type="nucleotide sequence ID" value="NZ_QOIM01000041.1"/>
</dbReference>
<comment type="caution">
    <text evidence="10">The sequence shown here is derived from an EMBL/GenBank/DDBJ whole genome shotgun (WGS) entry which is preliminary data.</text>
</comment>
<comment type="subcellular location">
    <subcellularLocation>
        <location evidence="1 7">Cell membrane</location>
        <topology evidence="1 7">Multi-pass membrane protein</topology>
    </subcellularLocation>
</comment>
<organism evidence="10 11">
    <name type="scientific">Streptomyces reniochalinae</name>
    <dbReference type="NCBI Taxonomy" id="2250578"/>
    <lineage>
        <taxon>Bacteria</taxon>
        <taxon>Bacillati</taxon>
        <taxon>Actinomycetota</taxon>
        <taxon>Actinomycetes</taxon>
        <taxon>Kitasatosporales</taxon>
        <taxon>Streptomycetaceae</taxon>
        <taxon>Streptomyces</taxon>
    </lineage>
</organism>
<dbReference type="GO" id="GO:0005886">
    <property type="term" value="C:plasma membrane"/>
    <property type="evidence" value="ECO:0007669"/>
    <property type="project" value="UniProtKB-SubCell"/>
</dbReference>
<keyword evidence="5 7" id="KW-1133">Transmembrane helix</keyword>
<evidence type="ECO:0000256" key="3">
    <source>
        <dbReference type="ARBA" id="ARBA00022475"/>
    </source>
</evidence>
<feature type="transmembrane region" description="Helical" evidence="7">
    <location>
        <begin position="14"/>
        <end position="36"/>
    </location>
</feature>
<dbReference type="Pfam" id="PF09335">
    <property type="entry name" value="VTT_dom"/>
    <property type="match status" value="1"/>
</dbReference>
<sequence length="223" mass="22959">MNTLTTALGHVPPAGAYAIVALAVLAESVLLVGAFIPTLTLLLTAGALARAGQLSLPLLVATATLAVVVGDFLAHRTGHVLGTRLRTGRLSRRLPAAAWQRAETLMARRGGQAVFWARFLPVIRTLTPHLAGATRLPYRRIAPYSLAAAPLWAILEAGTGYAATASLQHALTLGGPALAATAAVVGAVALIWTKIRHRAPAIRALGPDTGSAGPTSAPAHSHK</sequence>
<dbReference type="OrthoDB" id="9813426at2"/>
<feature type="transmembrane region" description="Helical" evidence="7">
    <location>
        <begin position="170"/>
        <end position="193"/>
    </location>
</feature>
<evidence type="ECO:0000313" key="11">
    <source>
        <dbReference type="Proteomes" id="UP000253507"/>
    </source>
</evidence>
<dbReference type="InterPro" id="IPR032818">
    <property type="entry name" value="DedA-like"/>
</dbReference>
<accession>A0A367EBJ5</accession>
<evidence type="ECO:0000256" key="8">
    <source>
        <dbReference type="SAM" id="MobiDB-lite"/>
    </source>
</evidence>
<keyword evidence="3 7" id="KW-1003">Cell membrane</keyword>
<feature type="region of interest" description="Disordered" evidence="8">
    <location>
        <begin position="204"/>
        <end position="223"/>
    </location>
</feature>
<dbReference type="InterPro" id="IPR032816">
    <property type="entry name" value="VTT_dom"/>
</dbReference>
<evidence type="ECO:0000313" key="10">
    <source>
        <dbReference type="EMBL" id="RCG15401.1"/>
    </source>
</evidence>
<protein>
    <submittedName>
        <fullName evidence="10">DedA family protein</fullName>
    </submittedName>
</protein>
<evidence type="ECO:0000256" key="5">
    <source>
        <dbReference type="ARBA" id="ARBA00022989"/>
    </source>
</evidence>
<gene>
    <name evidence="10" type="ORF">DQ392_24840</name>
</gene>
<dbReference type="PANTHER" id="PTHR30353:SF0">
    <property type="entry name" value="TRANSMEMBRANE PROTEIN"/>
    <property type="match status" value="1"/>
</dbReference>
<evidence type="ECO:0000256" key="2">
    <source>
        <dbReference type="ARBA" id="ARBA00010792"/>
    </source>
</evidence>
<keyword evidence="4 7" id="KW-0812">Transmembrane</keyword>